<proteinExistence type="predicted"/>
<organism evidence="1">
    <name type="scientific">bioreactor metagenome</name>
    <dbReference type="NCBI Taxonomy" id="1076179"/>
    <lineage>
        <taxon>unclassified sequences</taxon>
        <taxon>metagenomes</taxon>
        <taxon>ecological metagenomes</taxon>
    </lineage>
</organism>
<sequence>MHVLLVHALIFQREGDVLGAAEGHELGIGILHHRSDLLVDRIDVRMLDIQTAYNNPALDLPAVGVRDEGVDGVTEGALPAP</sequence>
<evidence type="ECO:0000313" key="1">
    <source>
        <dbReference type="EMBL" id="MPM11846.1"/>
    </source>
</evidence>
<dbReference type="EMBL" id="VSSQ01001888">
    <property type="protein sequence ID" value="MPM11846.1"/>
    <property type="molecule type" value="Genomic_DNA"/>
</dbReference>
<name>A0A644X6P7_9ZZZZ</name>
<gene>
    <name evidence="1" type="ORF">SDC9_58197</name>
</gene>
<protein>
    <submittedName>
        <fullName evidence="1">Uncharacterized protein</fullName>
    </submittedName>
</protein>
<accession>A0A644X6P7</accession>
<reference evidence="1" key="1">
    <citation type="submission" date="2019-08" db="EMBL/GenBank/DDBJ databases">
        <authorList>
            <person name="Kucharzyk K."/>
            <person name="Murdoch R.W."/>
            <person name="Higgins S."/>
            <person name="Loffler F."/>
        </authorList>
    </citation>
    <scope>NUCLEOTIDE SEQUENCE</scope>
</reference>
<dbReference type="AlphaFoldDB" id="A0A644X6P7"/>
<comment type="caution">
    <text evidence="1">The sequence shown here is derived from an EMBL/GenBank/DDBJ whole genome shotgun (WGS) entry which is preliminary data.</text>
</comment>